<dbReference type="PANTHER" id="PTHR33930:SF2">
    <property type="entry name" value="BLR3452 PROTEIN"/>
    <property type="match status" value="1"/>
</dbReference>
<dbReference type="SUPFAM" id="SSF69118">
    <property type="entry name" value="AhpD-like"/>
    <property type="match status" value="1"/>
</dbReference>
<organism evidence="2 3">
    <name type="scientific">Denitromonas halophila</name>
    <dbReference type="NCBI Taxonomy" id="1629404"/>
    <lineage>
        <taxon>Bacteria</taxon>
        <taxon>Pseudomonadati</taxon>
        <taxon>Pseudomonadota</taxon>
        <taxon>Betaproteobacteria</taxon>
        <taxon>Rhodocyclales</taxon>
        <taxon>Zoogloeaceae</taxon>
        <taxon>Denitromonas</taxon>
    </lineage>
</organism>
<reference evidence="2 3" key="1">
    <citation type="submission" date="2019-07" db="EMBL/GenBank/DDBJ databases">
        <title>The pathways for chlorine oxyanion respiration interact through the shared metabolite chlorate.</title>
        <authorList>
            <person name="Barnum T.P."/>
            <person name="Cheng Y."/>
            <person name="Hill K.A."/>
            <person name="Lucas L.N."/>
            <person name="Carlson H.K."/>
            <person name="Coates J.D."/>
        </authorList>
    </citation>
    <scope>NUCLEOTIDE SEQUENCE [LARGE SCALE GENOMIC DNA]</scope>
    <source>
        <strain evidence="2 3">SFB-1</strain>
    </source>
</reference>
<feature type="domain" description="Carboxymuconolactone decarboxylase-like" evidence="1">
    <location>
        <begin position="25"/>
        <end position="102"/>
    </location>
</feature>
<evidence type="ECO:0000313" key="3">
    <source>
        <dbReference type="Proteomes" id="UP000318349"/>
    </source>
</evidence>
<comment type="caution">
    <text evidence="2">The sequence shown here is derived from an EMBL/GenBank/DDBJ whole genome shotgun (WGS) entry which is preliminary data.</text>
</comment>
<dbReference type="NCBIfam" id="TIGR00778">
    <property type="entry name" value="ahpD_dom"/>
    <property type="match status" value="1"/>
</dbReference>
<dbReference type="EMBL" id="VMNI01000008">
    <property type="protein sequence ID" value="TVO76555.1"/>
    <property type="molecule type" value="Genomic_DNA"/>
</dbReference>
<dbReference type="InterPro" id="IPR003779">
    <property type="entry name" value="CMD-like"/>
</dbReference>
<evidence type="ECO:0000313" key="2">
    <source>
        <dbReference type="EMBL" id="TVO76555.1"/>
    </source>
</evidence>
<gene>
    <name evidence="2" type="ORF">FHP89_09925</name>
</gene>
<dbReference type="Gene3D" id="1.20.1290.10">
    <property type="entry name" value="AhpD-like"/>
    <property type="match status" value="1"/>
</dbReference>
<dbReference type="GO" id="GO:0051920">
    <property type="term" value="F:peroxiredoxin activity"/>
    <property type="evidence" value="ECO:0007669"/>
    <property type="project" value="InterPro"/>
</dbReference>
<dbReference type="PANTHER" id="PTHR33930">
    <property type="entry name" value="ALKYL HYDROPEROXIDE REDUCTASE AHPD"/>
    <property type="match status" value="1"/>
</dbReference>
<dbReference type="InterPro" id="IPR004675">
    <property type="entry name" value="AhpD_core"/>
</dbReference>
<proteinExistence type="predicted"/>
<protein>
    <submittedName>
        <fullName evidence="2">Carboxymuconolactone decarboxylase family protein</fullName>
    </submittedName>
</protein>
<name>A0A558EBQ8_9RHOO</name>
<sequence>MTESLYPPSSGAIARKRKALAPGPLEAFKAFSEQVFAPGALDRKTKELIAVAAAHITQCPYCIHGHTASALKHGASEEEIMEAIWVASEMRAGAAYAHSALAIDTMDKAQR</sequence>
<dbReference type="Proteomes" id="UP000318349">
    <property type="component" value="Unassembled WGS sequence"/>
</dbReference>
<dbReference type="InterPro" id="IPR029032">
    <property type="entry name" value="AhpD-like"/>
</dbReference>
<evidence type="ECO:0000259" key="1">
    <source>
        <dbReference type="Pfam" id="PF02627"/>
    </source>
</evidence>
<dbReference type="Pfam" id="PF02627">
    <property type="entry name" value="CMD"/>
    <property type="match status" value="1"/>
</dbReference>
<dbReference type="AlphaFoldDB" id="A0A558EBQ8"/>
<accession>A0A558EBQ8</accession>